<reference evidence="1 2" key="1">
    <citation type="submission" date="2024-11" db="EMBL/GenBank/DDBJ databases">
        <title>The Natural Products Discovery Center: Release of the First 8490 Sequenced Strains for Exploring Actinobacteria Biosynthetic Diversity.</title>
        <authorList>
            <person name="Kalkreuter E."/>
            <person name="Kautsar S.A."/>
            <person name="Yang D."/>
            <person name="Bader C.D."/>
            <person name="Teijaro C.N."/>
            <person name="Fluegel L."/>
            <person name="Davis C.M."/>
            <person name="Simpson J.R."/>
            <person name="Lauterbach L."/>
            <person name="Steele A.D."/>
            <person name="Gui C."/>
            <person name="Meng S."/>
            <person name="Li G."/>
            <person name="Viehrig K."/>
            <person name="Ye F."/>
            <person name="Su P."/>
            <person name="Kiefer A.F."/>
            <person name="Nichols A."/>
            <person name="Cepeda A.J."/>
            <person name="Yan W."/>
            <person name="Fan B."/>
            <person name="Jiang Y."/>
            <person name="Adhikari A."/>
            <person name="Zheng C.-J."/>
            <person name="Schuster L."/>
            <person name="Cowan T.M."/>
            <person name="Smanski M.J."/>
            <person name="Chevrette M.G."/>
            <person name="De Carvalho L.P.S."/>
            <person name="Shen B."/>
        </authorList>
    </citation>
    <scope>NUCLEOTIDE SEQUENCE [LARGE SCALE GENOMIC DNA]</scope>
    <source>
        <strain evidence="1 2">NPDC020863</strain>
    </source>
</reference>
<protein>
    <submittedName>
        <fullName evidence="1">Carboxypeptidase regulatory-like domain-containing protein</fullName>
    </submittedName>
</protein>
<evidence type="ECO:0000313" key="1">
    <source>
        <dbReference type="EMBL" id="MFK4267752.1"/>
    </source>
</evidence>
<name>A0ABW8LPB7_9ACTN</name>
<keyword evidence="2" id="KW-1185">Reference proteome</keyword>
<dbReference type="Proteomes" id="UP001620295">
    <property type="component" value="Unassembled WGS sequence"/>
</dbReference>
<organism evidence="1 2">
    <name type="scientific">Streptomyces milbemycinicus</name>
    <dbReference type="NCBI Taxonomy" id="476552"/>
    <lineage>
        <taxon>Bacteria</taxon>
        <taxon>Bacillati</taxon>
        <taxon>Actinomycetota</taxon>
        <taxon>Actinomycetes</taxon>
        <taxon>Kitasatosporales</taxon>
        <taxon>Streptomycetaceae</taxon>
        <taxon>Streptomyces</taxon>
    </lineage>
</organism>
<dbReference type="InterPro" id="IPR008969">
    <property type="entry name" value="CarboxyPept-like_regulatory"/>
</dbReference>
<comment type="caution">
    <text evidence="1">The sequence shown here is derived from an EMBL/GenBank/DDBJ whole genome shotgun (WGS) entry which is preliminary data.</text>
</comment>
<evidence type="ECO:0000313" key="2">
    <source>
        <dbReference type="Proteomes" id="UP001620295"/>
    </source>
</evidence>
<gene>
    <name evidence="1" type="ORF">ACI2L5_22855</name>
</gene>
<dbReference type="SUPFAM" id="SSF49464">
    <property type="entry name" value="Carboxypeptidase regulatory domain-like"/>
    <property type="match status" value="1"/>
</dbReference>
<sequence>MSRFIPLAGSTLYSPAWFIPFDDYARRVRSAGVAVQLDRFDDEGDGDGAWLPLDDVPVRTPSAALTYPGLGRCGEPWAARPRRHRARFAAAGYQPLYPADEQPYSADLVGVEFLVYPYDDAHPPAVVTEPRLVRLLPSVSFPYPPGLRTVHGAVVDATTRTPIANALIEARGQTSRDLTPWHERTLSDAAGAFRLALRWEGEKADEHAVEETFRLEATERPGRSGSLVMRLPQDIERRHVIEIREQ</sequence>
<proteinExistence type="predicted"/>
<dbReference type="RefSeq" id="WP_404746993.1">
    <property type="nucleotide sequence ID" value="NZ_JBJDQH010000007.1"/>
</dbReference>
<accession>A0ABW8LPB7</accession>
<dbReference type="EMBL" id="JBJDQH010000007">
    <property type="protein sequence ID" value="MFK4267752.1"/>
    <property type="molecule type" value="Genomic_DNA"/>
</dbReference>